<dbReference type="AlphaFoldDB" id="A0A835GYZ2"/>
<dbReference type="Gene3D" id="3.40.50.1820">
    <property type="entry name" value="alpha/beta hydrolase"/>
    <property type="match status" value="3"/>
</dbReference>
<protein>
    <recommendedName>
        <fullName evidence="1">Partial AB-hydrolase lipase domain-containing protein</fullName>
    </recommendedName>
</protein>
<dbReference type="OrthoDB" id="9974421at2759"/>
<dbReference type="Proteomes" id="UP000631114">
    <property type="component" value="Unassembled WGS sequence"/>
</dbReference>
<feature type="domain" description="Partial AB-hydrolase lipase" evidence="1">
    <location>
        <begin position="10"/>
        <end position="55"/>
    </location>
</feature>
<evidence type="ECO:0000313" key="2">
    <source>
        <dbReference type="EMBL" id="KAF9589491.1"/>
    </source>
</evidence>
<comment type="caution">
    <text evidence="2">The sequence shown here is derived from an EMBL/GenBank/DDBJ whole genome shotgun (WGS) entry which is preliminary data.</text>
</comment>
<sequence>MAMTFFASLQTTTPDGYILSVQRIPLGRTDQTPGDRIPVLLQHGVLMDGVTWLLNSPDQSLAFILADSGVSVCAQNQTGQKLHYVGHSLGTLLALASFSKEKLLGMLLSAALLSPIAYLGHIPSVVTRAASESYGGQDALSDPSDVQLLLDNLKDHDGDKLVVQYIKDYAQADFVMPVNAKLLVYNPLMDFFQLHS</sequence>
<accession>A0A835GYZ2</accession>
<dbReference type="InterPro" id="IPR029058">
    <property type="entry name" value="AB_hydrolase_fold"/>
</dbReference>
<evidence type="ECO:0000259" key="1">
    <source>
        <dbReference type="Pfam" id="PF04083"/>
    </source>
</evidence>
<dbReference type="PANTHER" id="PTHR11005">
    <property type="entry name" value="LYSOSOMAL ACID LIPASE-RELATED"/>
    <property type="match status" value="1"/>
</dbReference>
<name>A0A835GYZ2_9MAGN</name>
<gene>
    <name evidence="2" type="ORF">IFM89_024762</name>
</gene>
<organism evidence="2 3">
    <name type="scientific">Coptis chinensis</name>
    <dbReference type="NCBI Taxonomy" id="261450"/>
    <lineage>
        <taxon>Eukaryota</taxon>
        <taxon>Viridiplantae</taxon>
        <taxon>Streptophyta</taxon>
        <taxon>Embryophyta</taxon>
        <taxon>Tracheophyta</taxon>
        <taxon>Spermatophyta</taxon>
        <taxon>Magnoliopsida</taxon>
        <taxon>Ranunculales</taxon>
        <taxon>Ranunculaceae</taxon>
        <taxon>Coptidoideae</taxon>
        <taxon>Coptis</taxon>
    </lineage>
</organism>
<dbReference type="GO" id="GO:0006629">
    <property type="term" value="P:lipid metabolic process"/>
    <property type="evidence" value="ECO:0007669"/>
    <property type="project" value="InterPro"/>
</dbReference>
<dbReference type="InterPro" id="IPR006693">
    <property type="entry name" value="AB_hydrolase_lipase"/>
</dbReference>
<dbReference type="EMBL" id="JADFTS010000009">
    <property type="protein sequence ID" value="KAF9589491.1"/>
    <property type="molecule type" value="Genomic_DNA"/>
</dbReference>
<proteinExistence type="predicted"/>
<dbReference type="SUPFAM" id="SSF53474">
    <property type="entry name" value="alpha/beta-Hydrolases"/>
    <property type="match status" value="1"/>
</dbReference>
<reference evidence="2 3" key="1">
    <citation type="submission" date="2020-10" db="EMBL/GenBank/DDBJ databases">
        <title>The Coptis chinensis genome and diversification of protoberbering-type alkaloids.</title>
        <authorList>
            <person name="Wang B."/>
            <person name="Shu S."/>
            <person name="Song C."/>
            <person name="Liu Y."/>
        </authorList>
    </citation>
    <scope>NUCLEOTIDE SEQUENCE [LARGE SCALE GENOMIC DNA]</scope>
    <source>
        <strain evidence="2">HL-2020</strain>
        <tissue evidence="2">Leaf</tissue>
    </source>
</reference>
<dbReference type="Pfam" id="PF04083">
    <property type="entry name" value="Abhydro_lipase"/>
    <property type="match status" value="1"/>
</dbReference>
<keyword evidence="3" id="KW-1185">Reference proteome</keyword>
<evidence type="ECO:0000313" key="3">
    <source>
        <dbReference type="Proteomes" id="UP000631114"/>
    </source>
</evidence>